<dbReference type="RefSeq" id="WP_188697253.1">
    <property type="nucleotide sequence ID" value="NZ_BMIR01000021.1"/>
</dbReference>
<evidence type="ECO:0000313" key="2">
    <source>
        <dbReference type="EMBL" id="GGE52436.1"/>
    </source>
</evidence>
<proteinExistence type="predicted"/>
<accession>A0A8J2YLP5</accession>
<dbReference type="SUPFAM" id="SSF49503">
    <property type="entry name" value="Cupredoxins"/>
    <property type="match status" value="1"/>
</dbReference>
<protein>
    <recommendedName>
        <fullName evidence="4">Cytochrome C oxidase subunit II</fullName>
    </recommendedName>
</protein>
<dbReference type="EMBL" id="BMIR01000021">
    <property type="protein sequence ID" value="GGE52436.1"/>
    <property type="molecule type" value="Genomic_DNA"/>
</dbReference>
<keyword evidence="3" id="KW-1185">Reference proteome</keyword>
<dbReference type="AlphaFoldDB" id="A0A8J2YLP5"/>
<feature type="chain" id="PRO_5038514772" description="Cytochrome C oxidase subunit II" evidence="1">
    <location>
        <begin position="21"/>
        <end position="123"/>
    </location>
</feature>
<dbReference type="PROSITE" id="PS51257">
    <property type="entry name" value="PROKAR_LIPOPROTEIN"/>
    <property type="match status" value="1"/>
</dbReference>
<dbReference type="Proteomes" id="UP000628775">
    <property type="component" value="Unassembled WGS sequence"/>
</dbReference>
<dbReference type="Gene3D" id="2.60.40.420">
    <property type="entry name" value="Cupredoxins - blue copper proteins"/>
    <property type="match status" value="1"/>
</dbReference>
<evidence type="ECO:0000256" key="1">
    <source>
        <dbReference type="SAM" id="SignalP"/>
    </source>
</evidence>
<sequence length="123" mass="13351">MKKHRWLIGLALLLISIGLAGCGSDKSDHHQSSTKTIKGTTLNVTATNFQFDSKTYKVPANKELTIHFESKEGNHGMSIEGTKVDIKGKGMAKVKLKPGTYMVHCSVFCGSGHADMMSKIIAE</sequence>
<name>A0A8J2YLP5_9BACL</name>
<gene>
    <name evidence="2" type="ORF">GCM10011391_34140</name>
</gene>
<keyword evidence="1" id="KW-0732">Signal</keyword>
<evidence type="ECO:0008006" key="4">
    <source>
        <dbReference type="Google" id="ProtNLM"/>
    </source>
</evidence>
<feature type="signal peptide" evidence="1">
    <location>
        <begin position="1"/>
        <end position="20"/>
    </location>
</feature>
<comment type="caution">
    <text evidence="2">The sequence shown here is derived from an EMBL/GenBank/DDBJ whole genome shotgun (WGS) entry which is preliminary data.</text>
</comment>
<evidence type="ECO:0000313" key="3">
    <source>
        <dbReference type="Proteomes" id="UP000628775"/>
    </source>
</evidence>
<dbReference type="InterPro" id="IPR008972">
    <property type="entry name" value="Cupredoxin"/>
</dbReference>
<organism evidence="2 3">
    <name type="scientific">Pullulanibacillus camelliae</name>
    <dbReference type="NCBI Taxonomy" id="1707096"/>
    <lineage>
        <taxon>Bacteria</taxon>
        <taxon>Bacillati</taxon>
        <taxon>Bacillota</taxon>
        <taxon>Bacilli</taxon>
        <taxon>Bacillales</taxon>
        <taxon>Sporolactobacillaceae</taxon>
        <taxon>Pullulanibacillus</taxon>
    </lineage>
</organism>
<reference evidence="2" key="1">
    <citation type="journal article" date="2014" name="Int. J. Syst. Evol. Microbiol.">
        <title>Complete genome sequence of Corynebacterium casei LMG S-19264T (=DSM 44701T), isolated from a smear-ripened cheese.</title>
        <authorList>
            <consortium name="US DOE Joint Genome Institute (JGI-PGF)"/>
            <person name="Walter F."/>
            <person name="Albersmeier A."/>
            <person name="Kalinowski J."/>
            <person name="Ruckert C."/>
        </authorList>
    </citation>
    <scope>NUCLEOTIDE SEQUENCE</scope>
    <source>
        <strain evidence="2">CGMCC 1.15371</strain>
    </source>
</reference>
<reference evidence="2" key="2">
    <citation type="submission" date="2020-09" db="EMBL/GenBank/DDBJ databases">
        <authorList>
            <person name="Sun Q."/>
            <person name="Zhou Y."/>
        </authorList>
    </citation>
    <scope>NUCLEOTIDE SEQUENCE</scope>
    <source>
        <strain evidence="2">CGMCC 1.15371</strain>
    </source>
</reference>